<dbReference type="GO" id="GO:0030131">
    <property type="term" value="C:clathrin adaptor complex"/>
    <property type="evidence" value="ECO:0007669"/>
    <property type="project" value="UniProtKB-UniRule"/>
</dbReference>
<dbReference type="RefSeq" id="XP_003954779.1">
    <property type="nucleotide sequence ID" value="XM_003954730.1"/>
</dbReference>
<organism evidence="8 9">
    <name type="scientific">Kazachstania africana (strain ATCC 22294 / BCRC 22015 / CBS 2517 / CECT 1963 / NBRC 1671 / NRRL Y-8276)</name>
    <name type="common">Yeast</name>
    <name type="synonym">Kluyveromyces africanus</name>
    <dbReference type="NCBI Taxonomy" id="1071382"/>
    <lineage>
        <taxon>Eukaryota</taxon>
        <taxon>Fungi</taxon>
        <taxon>Dikarya</taxon>
        <taxon>Ascomycota</taxon>
        <taxon>Saccharomycotina</taxon>
        <taxon>Saccharomycetes</taxon>
        <taxon>Saccharomycetales</taxon>
        <taxon>Saccharomycetaceae</taxon>
        <taxon>Kazachstania</taxon>
    </lineage>
</organism>
<dbReference type="OrthoDB" id="10259133at2759"/>
<dbReference type="FunCoup" id="H2AMP4">
    <property type="interactions" value="83"/>
</dbReference>
<dbReference type="PROSITE" id="PS51072">
    <property type="entry name" value="MHD"/>
    <property type="match status" value="1"/>
</dbReference>
<evidence type="ECO:0000256" key="2">
    <source>
        <dbReference type="ARBA" id="ARBA00022448"/>
    </source>
</evidence>
<dbReference type="InterPro" id="IPR036168">
    <property type="entry name" value="AP2_Mu_C_sf"/>
</dbReference>
<dbReference type="GO" id="GO:0006886">
    <property type="term" value="P:intracellular protein transport"/>
    <property type="evidence" value="ECO:0007669"/>
    <property type="project" value="UniProtKB-UniRule"/>
</dbReference>
<dbReference type="SUPFAM" id="SSF64356">
    <property type="entry name" value="SNARE-like"/>
    <property type="match status" value="1"/>
</dbReference>
<dbReference type="GO" id="GO:0005802">
    <property type="term" value="C:trans-Golgi network"/>
    <property type="evidence" value="ECO:0007669"/>
    <property type="project" value="EnsemblFungi"/>
</dbReference>
<keyword evidence="4" id="KW-0472">Membrane</keyword>
<evidence type="ECO:0000313" key="9">
    <source>
        <dbReference type="Proteomes" id="UP000005220"/>
    </source>
</evidence>
<dbReference type="InterPro" id="IPR011012">
    <property type="entry name" value="Longin-like_dom_sf"/>
</dbReference>
<dbReference type="eggNOG" id="KOG0937">
    <property type="taxonomic scope" value="Eukaryota"/>
</dbReference>
<dbReference type="InParanoid" id="H2AMP4"/>
<comment type="similarity">
    <text evidence="6">Belongs to the adaptor complexes medium subunit family.</text>
</comment>
<evidence type="ECO:0000256" key="6">
    <source>
        <dbReference type="PIRNR" id="PIRNR005992"/>
    </source>
</evidence>
<keyword evidence="2 6" id="KW-0813">Transport</keyword>
<feature type="domain" description="MHD" evidence="7">
    <location>
        <begin position="234"/>
        <end position="539"/>
    </location>
</feature>
<dbReference type="Pfam" id="PF00928">
    <property type="entry name" value="Adap_comp_sub"/>
    <property type="match status" value="1"/>
</dbReference>
<keyword evidence="3 6" id="KW-0653">Protein transport</keyword>
<dbReference type="GO" id="GO:0048203">
    <property type="term" value="P:vesicle targeting, trans-Golgi to endosome"/>
    <property type="evidence" value="ECO:0007669"/>
    <property type="project" value="EnsemblFungi"/>
</dbReference>
<proteinExistence type="inferred from homology"/>
<dbReference type="PIRSF" id="PIRSF005992">
    <property type="entry name" value="Clathrin_mu"/>
    <property type="match status" value="1"/>
</dbReference>
<evidence type="ECO:0000256" key="4">
    <source>
        <dbReference type="ARBA" id="ARBA00023136"/>
    </source>
</evidence>
<dbReference type="GeneID" id="13882347"/>
<sequence length="540" mass="63037">MSSILYILNEDLESLLSKSIKALESPDIPLSLFKKQFHKHQVTTPVIIYEDYIFTCIQRDTLYFVSSIDCKTNILETLHYLNEFYILLKNYFNVKQLDKNIIMDNLVPILELIEESVDFGIIQITDSNLMKDYIRIKVNLPQDDYKIHYDSSDEEKTNYHKGKKHIRKELTYLKKKVLGRGTHEHSKSIDKTIEQKHTTAEDELVDEDTYINSYIAKTTIMSVSWRAKGIQYAKNEFFLDVIEKVEYFMDFSNNIIKKNLIHGEIICKSFLSGMPTLKVSLNKIIYQDKQFLSSCKFHQCVMPDSVDEGKVLEFVPPDGDFVLCKYELKRHVNDLPLLKLISYEVKPKLDKYKLKLFVTIESTFKKTNSTTKLNIKIPLKVLLEKYDIDLSKNIKSRCDEGKILFNVSDDFLLWEIGAMKGGNSQLKMGADFALFNEEEYLRQQEELKTSMNPPPLRTGPKLEELYKQIHEEKCNNFTRKGESSDETKGNLIKMDFEIPYNTSSGLKVEYLKIEEPNLQYQAFPWVRYKTISDDGYAYAV</sequence>
<protein>
    <recommendedName>
        <fullName evidence="7">MHD domain-containing protein</fullName>
    </recommendedName>
</protein>
<dbReference type="Gene3D" id="3.30.450.60">
    <property type="match status" value="1"/>
</dbReference>
<keyword evidence="5" id="KW-0968">Cytoplasmic vesicle</keyword>
<evidence type="ECO:0000256" key="1">
    <source>
        <dbReference type="ARBA" id="ARBA00004156"/>
    </source>
</evidence>
<dbReference type="GO" id="GO:0030659">
    <property type="term" value="C:cytoplasmic vesicle membrane"/>
    <property type="evidence" value="ECO:0007669"/>
    <property type="project" value="UniProtKB-SubCell"/>
</dbReference>
<evidence type="ECO:0000313" key="8">
    <source>
        <dbReference type="EMBL" id="CCF55644.1"/>
    </source>
</evidence>
<dbReference type="Gene3D" id="2.60.40.1170">
    <property type="entry name" value="Mu homology domain, subdomain B"/>
    <property type="match status" value="2"/>
</dbReference>
<evidence type="ECO:0000256" key="3">
    <source>
        <dbReference type="ARBA" id="ARBA00022927"/>
    </source>
</evidence>
<dbReference type="AlphaFoldDB" id="H2AMP4"/>
<comment type="subcellular location">
    <subcellularLocation>
        <location evidence="1">Cytoplasmic vesicle membrane</location>
    </subcellularLocation>
</comment>
<dbReference type="HOGENOM" id="CLU_026996_0_2_1"/>
<dbReference type="CDD" id="cd14828">
    <property type="entry name" value="AP_Mu_N"/>
    <property type="match status" value="1"/>
</dbReference>
<reference evidence="8 9" key="1">
    <citation type="journal article" date="2011" name="Proc. Natl. Acad. Sci. U.S.A.">
        <title>Evolutionary erosion of yeast sex chromosomes by mating-type switching accidents.</title>
        <authorList>
            <person name="Gordon J.L."/>
            <person name="Armisen D."/>
            <person name="Proux-Wera E."/>
            <person name="Oheigeartaigh S.S."/>
            <person name="Byrne K.P."/>
            <person name="Wolfe K.H."/>
        </authorList>
    </citation>
    <scope>NUCLEOTIDE SEQUENCE [LARGE SCALE GENOMIC DNA]</scope>
    <source>
        <strain evidence="9">ATCC 22294 / BCRC 22015 / CBS 2517 / CECT 1963 / NBRC 1671 / NRRL Y-8276</strain>
    </source>
</reference>
<dbReference type="GO" id="GO:0005829">
    <property type="term" value="C:cytosol"/>
    <property type="evidence" value="ECO:0007669"/>
    <property type="project" value="GOC"/>
</dbReference>
<dbReference type="SUPFAM" id="SSF49447">
    <property type="entry name" value="Second domain of Mu2 adaptin subunit (ap50) of ap2 adaptor"/>
    <property type="match status" value="1"/>
</dbReference>
<accession>H2AMP4</accession>
<dbReference type="EMBL" id="HE650821">
    <property type="protein sequence ID" value="CCF55644.1"/>
    <property type="molecule type" value="Genomic_DNA"/>
</dbReference>
<evidence type="ECO:0000259" key="7">
    <source>
        <dbReference type="PROSITE" id="PS51072"/>
    </source>
</evidence>
<dbReference type="GO" id="GO:0005769">
    <property type="term" value="C:early endosome"/>
    <property type="evidence" value="ECO:0007669"/>
    <property type="project" value="EnsemblFungi"/>
</dbReference>
<dbReference type="PROSITE" id="PS00990">
    <property type="entry name" value="CLAT_ADAPTOR_M_1"/>
    <property type="match status" value="1"/>
</dbReference>
<dbReference type="InterPro" id="IPR028565">
    <property type="entry name" value="MHD"/>
</dbReference>
<dbReference type="InterPro" id="IPR018240">
    <property type="entry name" value="Clathrin_mu_CS"/>
</dbReference>
<dbReference type="PANTHER" id="PTHR10529">
    <property type="entry name" value="AP COMPLEX SUBUNIT MU"/>
    <property type="match status" value="1"/>
</dbReference>
<dbReference type="GO" id="GO:0006896">
    <property type="term" value="P:Golgi to vacuole transport"/>
    <property type="evidence" value="ECO:0007669"/>
    <property type="project" value="EnsemblFungi"/>
</dbReference>
<dbReference type="InterPro" id="IPR001392">
    <property type="entry name" value="Clathrin_mu"/>
</dbReference>
<dbReference type="InterPro" id="IPR027200">
    <property type="entry name" value="Apm2_N"/>
</dbReference>
<gene>
    <name evidence="8" type="primary">KAFR0A02060</name>
    <name evidence="8" type="ORF">KAFR_0A02060</name>
</gene>
<name>H2AMP4_KAZAF</name>
<dbReference type="InterPro" id="IPR050431">
    <property type="entry name" value="Adaptor_comp_med_subunit"/>
</dbReference>
<dbReference type="KEGG" id="kaf:KAFR_0A02060"/>
<evidence type="ECO:0000256" key="5">
    <source>
        <dbReference type="ARBA" id="ARBA00023329"/>
    </source>
</evidence>
<dbReference type="STRING" id="1071382.H2AMP4"/>
<dbReference type="Proteomes" id="UP000005220">
    <property type="component" value="Chromosome 1"/>
</dbReference>
<keyword evidence="9" id="KW-1185">Reference proteome</keyword>